<keyword evidence="1" id="KW-1133">Transmembrane helix</keyword>
<protein>
    <recommendedName>
        <fullName evidence="4">DUF2178 domain-containing protein</fullName>
    </recommendedName>
</protein>
<evidence type="ECO:0000256" key="1">
    <source>
        <dbReference type="SAM" id="Phobius"/>
    </source>
</evidence>
<feature type="transmembrane region" description="Helical" evidence="1">
    <location>
        <begin position="77"/>
        <end position="96"/>
    </location>
</feature>
<evidence type="ECO:0008006" key="4">
    <source>
        <dbReference type="Google" id="ProtNLM"/>
    </source>
</evidence>
<feature type="transmembrane region" description="Helical" evidence="1">
    <location>
        <begin position="47"/>
        <end position="65"/>
    </location>
</feature>
<keyword evidence="1" id="KW-0812">Transmembrane</keyword>
<keyword evidence="1" id="KW-0472">Membrane</keyword>
<accession>A0A1G5S5E3</accession>
<evidence type="ECO:0000313" key="2">
    <source>
        <dbReference type="EMBL" id="SCZ81574.1"/>
    </source>
</evidence>
<name>A0A1G5S5E3_PSEXY</name>
<sequence length="175" mass="19402">MDARSLGTVIGAVLIFLVVFTAFLFVGKKRRKTEHYDERQMAVRGKGYQYTSLTMLIALFLYGSFYGFLKDIVSPQFVVFTIAFIGVVTYSIYCIINDAYLQVGQSSKKWMLLITFVIFANLFSAFNSSETGLTANGFATGAALNIMIVVSFAVVLITMLIKSALDKRGDSDEES</sequence>
<dbReference type="EMBL" id="FMWK01000023">
    <property type="protein sequence ID" value="SCZ81574.1"/>
    <property type="molecule type" value="Genomic_DNA"/>
</dbReference>
<feature type="transmembrane region" description="Helical" evidence="1">
    <location>
        <begin position="6"/>
        <end position="26"/>
    </location>
</feature>
<organism evidence="2 3">
    <name type="scientific">Pseudobutyrivibrio xylanivorans</name>
    <dbReference type="NCBI Taxonomy" id="185007"/>
    <lineage>
        <taxon>Bacteria</taxon>
        <taxon>Bacillati</taxon>
        <taxon>Bacillota</taxon>
        <taxon>Clostridia</taxon>
        <taxon>Lachnospirales</taxon>
        <taxon>Lachnospiraceae</taxon>
        <taxon>Pseudobutyrivibrio</taxon>
    </lineage>
</organism>
<evidence type="ECO:0000313" key="3">
    <source>
        <dbReference type="Proteomes" id="UP000199428"/>
    </source>
</evidence>
<gene>
    <name evidence="2" type="ORF">SAMN02910350_02886</name>
</gene>
<proteinExistence type="predicted"/>
<feature type="transmembrane region" description="Helical" evidence="1">
    <location>
        <begin position="138"/>
        <end position="161"/>
    </location>
</feature>
<dbReference type="AlphaFoldDB" id="A0A1G5S5E3"/>
<dbReference type="Proteomes" id="UP000199428">
    <property type="component" value="Unassembled WGS sequence"/>
</dbReference>
<reference evidence="2 3" key="1">
    <citation type="submission" date="2016-10" db="EMBL/GenBank/DDBJ databases">
        <authorList>
            <person name="de Groot N.N."/>
        </authorList>
    </citation>
    <scope>NUCLEOTIDE SEQUENCE [LARGE SCALE GENOMIC DNA]</scope>
    <source>
        <strain evidence="2 3">DSM 10317</strain>
    </source>
</reference>
<feature type="transmembrane region" description="Helical" evidence="1">
    <location>
        <begin position="108"/>
        <end position="126"/>
    </location>
</feature>
<dbReference type="RefSeq" id="WP_090164326.1">
    <property type="nucleotide sequence ID" value="NZ_FMWK01000023.1"/>
</dbReference>